<accession>A0A316C5R0</accession>
<evidence type="ECO:0000256" key="2">
    <source>
        <dbReference type="ARBA" id="ARBA00023125"/>
    </source>
</evidence>
<evidence type="ECO:0000259" key="4">
    <source>
        <dbReference type="PROSITE" id="PS50043"/>
    </source>
</evidence>
<dbReference type="SUPFAM" id="SSF46894">
    <property type="entry name" value="C-terminal effector domain of the bipartite response regulators"/>
    <property type="match status" value="1"/>
</dbReference>
<dbReference type="PROSITE" id="PS50043">
    <property type="entry name" value="HTH_LUXR_2"/>
    <property type="match status" value="1"/>
</dbReference>
<dbReference type="GO" id="GO:0006355">
    <property type="term" value="P:regulation of DNA-templated transcription"/>
    <property type="evidence" value="ECO:0007669"/>
    <property type="project" value="InterPro"/>
</dbReference>
<dbReference type="OrthoDB" id="343383at2"/>
<dbReference type="Pfam" id="PF00196">
    <property type="entry name" value="GerE"/>
    <property type="match status" value="1"/>
</dbReference>
<dbReference type="STRING" id="1192868.GCA_000304395_00275"/>
<dbReference type="GO" id="GO:0003677">
    <property type="term" value="F:DNA binding"/>
    <property type="evidence" value="ECO:0007669"/>
    <property type="project" value="UniProtKB-KW"/>
</dbReference>
<dbReference type="Proteomes" id="UP000245396">
    <property type="component" value="Unassembled WGS sequence"/>
</dbReference>
<organism evidence="5 6">
    <name type="scientific">Pseudaminobacter salicylatoxidans</name>
    <dbReference type="NCBI Taxonomy" id="93369"/>
    <lineage>
        <taxon>Bacteria</taxon>
        <taxon>Pseudomonadati</taxon>
        <taxon>Pseudomonadota</taxon>
        <taxon>Alphaproteobacteria</taxon>
        <taxon>Hyphomicrobiales</taxon>
        <taxon>Phyllobacteriaceae</taxon>
        <taxon>Pseudaminobacter</taxon>
    </lineage>
</organism>
<evidence type="ECO:0000313" key="6">
    <source>
        <dbReference type="Proteomes" id="UP000245396"/>
    </source>
</evidence>
<evidence type="ECO:0000256" key="1">
    <source>
        <dbReference type="ARBA" id="ARBA00023015"/>
    </source>
</evidence>
<dbReference type="AlphaFoldDB" id="A0A316C5R0"/>
<evidence type="ECO:0000313" key="5">
    <source>
        <dbReference type="EMBL" id="PWJ84643.1"/>
    </source>
</evidence>
<dbReference type="PRINTS" id="PR00038">
    <property type="entry name" value="HTHLUXR"/>
</dbReference>
<dbReference type="InterPro" id="IPR016032">
    <property type="entry name" value="Sig_transdc_resp-reg_C-effctor"/>
</dbReference>
<dbReference type="InterPro" id="IPR000792">
    <property type="entry name" value="Tscrpt_reg_LuxR_C"/>
</dbReference>
<dbReference type="CDD" id="cd06170">
    <property type="entry name" value="LuxR_C_like"/>
    <property type="match status" value="1"/>
</dbReference>
<name>A0A316C5R0_PSESE</name>
<dbReference type="InterPro" id="IPR036388">
    <property type="entry name" value="WH-like_DNA-bd_sf"/>
</dbReference>
<gene>
    <name evidence="5" type="ORF">C7441_105263</name>
</gene>
<dbReference type="EMBL" id="QGGG01000005">
    <property type="protein sequence ID" value="PWJ84643.1"/>
    <property type="molecule type" value="Genomic_DNA"/>
</dbReference>
<feature type="domain" description="HTH luxR-type" evidence="4">
    <location>
        <begin position="185"/>
        <end position="250"/>
    </location>
</feature>
<dbReference type="SMART" id="SM00421">
    <property type="entry name" value="HTH_LUXR"/>
    <property type="match status" value="1"/>
</dbReference>
<sequence>MWGKLAGAIGAVGTERHIDCLIDLIGADTAHDLVTVARYSATRKPEFVKHRGFSDEMVQHYLDSYYVFDPFYASWRGERRLGIMPLKRLAGDEVKRGQYIAGFLAQSQICDEVGIMLADGGDWCLGIFLDRTSRPFRDREIALLEERLPVFSALHALDIKARGPDFLRTSAPSGPAASPRTPCIPGGLWPALTQRERELVQLVLAGHPTAAIARRLGITVGTAKNHRRRIYEKLDITTERELFLQFFEFTSHD</sequence>
<evidence type="ECO:0000256" key="3">
    <source>
        <dbReference type="ARBA" id="ARBA00023163"/>
    </source>
</evidence>
<keyword evidence="2" id="KW-0238">DNA-binding</keyword>
<dbReference type="PANTHER" id="PTHR44688:SF16">
    <property type="entry name" value="DNA-BINDING TRANSCRIPTIONAL ACTIVATOR DEVR_DOSR"/>
    <property type="match status" value="1"/>
</dbReference>
<keyword evidence="3" id="KW-0804">Transcription</keyword>
<keyword evidence="1" id="KW-0805">Transcription regulation</keyword>
<dbReference type="PANTHER" id="PTHR44688">
    <property type="entry name" value="DNA-BINDING TRANSCRIPTIONAL ACTIVATOR DEVR_DOSR"/>
    <property type="match status" value="1"/>
</dbReference>
<keyword evidence="6" id="KW-1185">Reference proteome</keyword>
<proteinExistence type="predicted"/>
<reference evidence="5 6" key="1">
    <citation type="submission" date="2018-05" db="EMBL/GenBank/DDBJ databases">
        <title>Genomic Encyclopedia of Type Strains, Phase IV (KMG-IV): sequencing the most valuable type-strain genomes for metagenomic binning, comparative biology and taxonomic classification.</title>
        <authorList>
            <person name="Goeker M."/>
        </authorList>
    </citation>
    <scope>NUCLEOTIDE SEQUENCE [LARGE SCALE GENOMIC DNA]</scope>
    <source>
        <strain evidence="5 6">DSM 6986</strain>
    </source>
</reference>
<dbReference type="Gene3D" id="1.10.10.10">
    <property type="entry name" value="Winged helix-like DNA-binding domain superfamily/Winged helix DNA-binding domain"/>
    <property type="match status" value="1"/>
</dbReference>
<protein>
    <submittedName>
        <fullName evidence="5">Transcriptional regulator</fullName>
    </submittedName>
</protein>
<comment type="caution">
    <text evidence="5">The sequence shown here is derived from an EMBL/GenBank/DDBJ whole genome shotgun (WGS) entry which is preliminary data.</text>
</comment>
<dbReference type="RefSeq" id="WP_109612664.1">
    <property type="nucleotide sequence ID" value="NZ_QGGG01000005.1"/>
</dbReference>